<keyword evidence="1" id="KW-0472">Membrane</keyword>
<keyword evidence="1" id="KW-1133">Transmembrane helix</keyword>
<evidence type="ECO:0000259" key="2">
    <source>
        <dbReference type="Pfam" id="PF00079"/>
    </source>
</evidence>
<reference evidence="3 4" key="1">
    <citation type="journal article" date="2014" name="Genome Biol. Evol.">
        <title>The genome of the myxosporean Thelohanellus kitauei shows adaptations to nutrient acquisition within its fish host.</title>
        <authorList>
            <person name="Yang Y."/>
            <person name="Xiong J."/>
            <person name="Zhou Z."/>
            <person name="Huo F."/>
            <person name="Miao W."/>
            <person name="Ran C."/>
            <person name="Liu Y."/>
            <person name="Zhang J."/>
            <person name="Feng J."/>
            <person name="Wang M."/>
            <person name="Wang M."/>
            <person name="Wang L."/>
            <person name="Yao B."/>
        </authorList>
    </citation>
    <scope>NUCLEOTIDE SEQUENCE [LARGE SCALE GENOMIC DNA]</scope>
    <source>
        <strain evidence="3">Wuqing</strain>
    </source>
</reference>
<dbReference type="EMBL" id="JWZT01003344">
    <property type="protein sequence ID" value="KII67012.1"/>
    <property type="molecule type" value="Genomic_DNA"/>
</dbReference>
<dbReference type="OrthoDB" id="5962704at2759"/>
<feature type="transmembrane region" description="Helical" evidence="1">
    <location>
        <begin position="23"/>
        <end position="44"/>
    </location>
</feature>
<dbReference type="SUPFAM" id="SSF56574">
    <property type="entry name" value="Serpins"/>
    <property type="match status" value="1"/>
</dbReference>
<dbReference type="Gene3D" id="3.30.497.10">
    <property type="entry name" value="Antithrombin, subunit I, domain 2"/>
    <property type="match status" value="1"/>
</dbReference>
<evidence type="ECO:0000313" key="3">
    <source>
        <dbReference type="EMBL" id="KII67012.1"/>
    </source>
</evidence>
<dbReference type="InterPro" id="IPR042178">
    <property type="entry name" value="Serpin_sf_1"/>
</dbReference>
<keyword evidence="1" id="KW-0812">Transmembrane</keyword>
<sequence length="252" mass="29056">MADRVNEVTLKLAKFLLQENGSINMFTISGFVAYLTLSLLNIGLRGPSKYQISDFLGCNFTFMEISEIKDIQEYGCSNLLKMDEFNDVGRTQTAIFHSIRALEDFKQMALENYNIELIPVPRGSDLRHITIINQWAKNRKDIPYGDTFIQPFRDEISSLIIDDNYIRFNWEVSFREAWTSKGIFTNNNGKNIVVDTMILIEYLYYLDDNNTKASILFLPCDDYDTFSVIVLPHEETNLVAVLKRMKVPSIAN</sequence>
<dbReference type="Pfam" id="PF00079">
    <property type="entry name" value="Serpin"/>
    <property type="match status" value="1"/>
</dbReference>
<dbReference type="InterPro" id="IPR036186">
    <property type="entry name" value="Serpin_sf"/>
</dbReference>
<evidence type="ECO:0000256" key="1">
    <source>
        <dbReference type="SAM" id="Phobius"/>
    </source>
</evidence>
<protein>
    <recommendedName>
        <fullName evidence="2">Serpin domain-containing protein</fullName>
    </recommendedName>
</protein>
<organism evidence="3 4">
    <name type="scientific">Thelohanellus kitauei</name>
    <name type="common">Myxosporean</name>
    <dbReference type="NCBI Taxonomy" id="669202"/>
    <lineage>
        <taxon>Eukaryota</taxon>
        <taxon>Metazoa</taxon>
        <taxon>Cnidaria</taxon>
        <taxon>Myxozoa</taxon>
        <taxon>Myxosporea</taxon>
        <taxon>Bivalvulida</taxon>
        <taxon>Platysporina</taxon>
        <taxon>Myxobolidae</taxon>
        <taxon>Thelohanellus</taxon>
    </lineage>
</organism>
<dbReference type="AlphaFoldDB" id="A0A0C2MZE8"/>
<accession>A0A0C2MZE8</accession>
<keyword evidence="4" id="KW-1185">Reference proteome</keyword>
<name>A0A0C2MZE8_THEKT</name>
<gene>
    <name evidence="3" type="ORF">RF11_07551</name>
</gene>
<dbReference type="InterPro" id="IPR023796">
    <property type="entry name" value="Serpin_dom"/>
</dbReference>
<dbReference type="Gene3D" id="2.30.39.10">
    <property type="entry name" value="Alpha-1-antitrypsin, domain 1"/>
    <property type="match status" value="1"/>
</dbReference>
<dbReference type="InterPro" id="IPR042185">
    <property type="entry name" value="Serpin_sf_2"/>
</dbReference>
<feature type="domain" description="Serpin" evidence="2">
    <location>
        <begin position="5"/>
        <end position="247"/>
    </location>
</feature>
<evidence type="ECO:0000313" key="4">
    <source>
        <dbReference type="Proteomes" id="UP000031668"/>
    </source>
</evidence>
<dbReference type="Proteomes" id="UP000031668">
    <property type="component" value="Unassembled WGS sequence"/>
</dbReference>
<proteinExistence type="predicted"/>
<comment type="caution">
    <text evidence="3">The sequence shown here is derived from an EMBL/GenBank/DDBJ whole genome shotgun (WGS) entry which is preliminary data.</text>
</comment>